<name>A0A426Z5K2_ENSVE</name>
<dbReference type="AlphaFoldDB" id="A0A426Z5K2"/>
<proteinExistence type="predicted"/>
<gene>
    <name evidence="2" type="ORF">B296_00012219</name>
</gene>
<comment type="caution">
    <text evidence="2">The sequence shown here is derived from an EMBL/GenBank/DDBJ whole genome shotgun (WGS) entry which is preliminary data.</text>
</comment>
<accession>A0A426Z5K2</accession>
<protein>
    <submittedName>
        <fullName evidence="2">Uncharacterized protein</fullName>
    </submittedName>
</protein>
<dbReference type="Proteomes" id="UP000287651">
    <property type="component" value="Unassembled WGS sequence"/>
</dbReference>
<reference evidence="2 3" key="1">
    <citation type="journal article" date="2014" name="Agronomy (Basel)">
        <title>A Draft Genome Sequence for Ensete ventricosum, the Drought-Tolerant Tree Against Hunger.</title>
        <authorList>
            <person name="Harrison J."/>
            <person name="Moore K.A."/>
            <person name="Paszkiewicz K."/>
            <person name="Jones T."/>
            <person name="Grant M."/>
            <person name="Ambacheew D."/>
            <person name="Muzemil S."/>
            <person name="Studholme D.J."/>
        </authorList>
    </citation>
    <scope>NUCLEOTIDE SEQUENCE [LARGE SCALE GENOMIC DNA]</scope>
</reference>
<feature type="region of interest" description="Disordered" evidence="1">
    <location>
        <begin position="110"/>
        <end position="130"/>
    </location>
</feature>
<sequence>MHRVLTNKFGCRLLREIIPFLASLCIREITFLITLSNDNFYLYHWAAFSIVALSLSRPHADTASATQTPTSLPPLLLLPVVVAVATVTTPNHLRSTTNLSILPPSTIKFHRRRPPCRSSRTPLPSLPPLPTVGPTLPQQRTASVVVPSVARLVAFTTTKPFFAAAKPSFAASASSISSSLYCSRASVAIATTDRSNRSSHCLPYILLYCYSFLPQ</sequence>
<evidence type="ECO:0000313" key="3">
    <source>
        <dbReference type="Proteomes" id="UP000287651"/>
    </source>
</evidence>
<evidence type="ECO:0000313" key="2">
    <source>
        <dbReference type="EMBL" id="RRT59265.1"/>
    </source>
</evidence>
<evidence type="ECO:0000256" key="1">
    <source>
        <dbReference type="SAM" id="MobiDB-lite"/>
    </source>
</evidence>
<organism evidence="2 3">
    <name type="scientific">Ensete ventricosum</name>
    <name type="common">Abyssinian banana</name>
    <name type="synonym">Musa ensete</name>
    <dbReference type="NCBI Taxonomy" id="4639"/>
    <lineage>
        <taxon>Eukaryota</taxon>
        <taxon>Viridiplantae</taxon>
        <taxon>Streptophyta</taxon>
        <taxon>Embryophyta</taxon>
        <taxon>Tracheophyta</taxon>
        <taxon>Spermatophyta</taxon>
        <taxon>Magnoliopsida</taxon>
        <taxon>Liliopsida</taxon>
        <taxon>Zingiberales</taxon>
        <taxon>Musaceae</taxon>
        <taxon>Ensete</taxon>
    </lineage>
</organism>
<dbReference type="EMBL" id="AMZH03008295">
    <property type="protein sequence ID" value="RRT59265.1"/>
    <property type="molecule type" value="Genomic_DNA"/>
</dbReference>